<dbReference type="STRING" id="1220924.W2RNL5"/>
<organism evidence="3 4">
    <name type="scientific">Cyphellophora europaea (strain CBS 101466)</name>
    <name type="common">Phialophora europaea</name>
    <dbReference type="NCBI Taxonomy" id="1220924"/>
    <lineage>
        <taxon>Eukaryota</taxon>
        <taxon>Fungi</taxon>
        <taxon>Dikarya</taxon>
        <taxon>Ascomycota</taxon>
        <taxon>Pezizomycotina</taxon>
        <taxon>Eurotiomycetes</taxon>
        <taxon>Chaetothyriomycetidae</taxon>
        <taxon>Chaetothyriales</taxon>
        <taxon>Cyphellophoraceae</taxon>
        <taxon>Cyphellophora</taxon>
    </lineage>
</organism>
<dbReference type="HOGENOM" id="CLU_022564_2_0_1"/>
<feature type="compositionally biased region" description="Polar residues" evidence="1">
    <location>
        <begin position="224"/>
        <end position="239"/>
    </location>
</feature>
<dbReference type="PROSITE" id="PS50017">
    <property type="entry name" value="DEATH_DOMAIN"/>
    <property type="match status" value="1"/>
</dbReference>
<name>W2RNL5_CYPE1</name>
<accession>W2RNL5</accession>
<dbReference type="PANTHER" id="PTHR38698">
    <property type="entry name" value="EXPRESSED PROTEIN"/>
    <property type="match status" value="1"/>
</dbReference>
<dbReference type="InterPro" id="IPR000488">
    <property type="entry name" value="Death_dom"/>
</dbReference>
<evidence type="ECO:0000256" key="1">
    <source>
        <dbReference type="SAM" id="MobiDB-lite"/>
    </source>
</evidence>
<dbReference type="GO" id="GO:0007165">
    <property type="term" value="P:signal transduction"/>
    <property type="evidence" value="ECO:0007669"/>
    <property type="project" value="InterPro"/>
</dbReference>
<dbReference type="Proteomes" id="UP000030752">
    <property type="component" value="Unassembled WGS sequence"/>
</dbReference>
<dbReference type="EMBL" id="KB822723">
    <property type="protein sequence ID" value="ETN37895.1"/>
    <property type="molecule type" value="Genomic_DNA"/>
</dbReference>
<dbReference type="AlphaFoldDB" id="W2RNL5"/>
<dbReference type="InParanoid" id="W2RNL5"/>
<dbReference type="Pfam" id="PF17104">
    <property type="entry name" value="YBL010C_LAA2"/>
    <property type="match status" value="1"/>
</dbReference>
<feature type="compositionally biased region" description="Polar residues" evidence="1">
    <location>
        <begin position="171"/>
        <end position="180"/>
    </location>
</feature>
<evidence type="ECO:0000313" key="3">
    <source>
        <dbReference type="EMBL" id="ETN37895.1"/>
    </source>
</evidence>
<reference evidence="3 4" key="1">
    <citation type="submission" date="2013-03" db="EMBL/GenBank/DDBJ databases">
        <title>The Genome Sequence of Phialophora europaea CBS 101466.</title>
        <authorList>
            <consortium name="The Broad Institute Genomics Platform"/>
            <person name="Cuomo C."/>
            <person name="de Hoog S."/>
            <person name="Gorbushina A."/>
            <person name="Walker B."/>
            <person name="Young S.K."/>
            <person name="Zeng Q."/>
            <person name="Gargeya S."/>
            <person name="Fitzgerald M."/>
            <person name="Haas B."/>
            <person name="Abouelleil A."/>
            <person name="Allen A.W."/>
            <person name="Alvarado L."/>
            <person name="Arachchi H.M."/>
            <person name="Berlin A.M."/>
            <person name="Chapman S.B."/>
            <person name="Gainer-Dewar J."/>
            <person name="Goldberg J."/>
            <person name="Griggs A."/>
            <person name="Gujja S."/>
            <person name="Hansen M."/>
            <person name="Howarth C."/>
            <person name="Imamovic A."/>
            <person name="Ireland A."/>
            <person name="Larimer J."/>
            <person name="McCowan C."/>
            <person name="Murphy C."/>
            <person name="Pearson M."/>
            <person name="Poon T.W."/>
            <person name="Priest M."/>
            <person name="Roberts A."/>
            <person name="Saif S."/>
            <person name="Shea T."/>
            <person name="Sisk P."/>
            <person name="Sykes S."/>
            <person name="Wortman J."/>
            <person name="Nusbaum C."/>
            <person name="Birren B."/>
        </authorList>
    </citation>
    <scope>NUCLEOTIDE SEQUENCE [LARGE SCALE GENOMIC DNA]</scope>
    <source>
        <strain evidence="3 4">CBS 101466</strain>
    </source>
</reference>
<feature type="compositionally biased region" description="Polar residues" evidence="1">
    <location>
        <begin position="430"/>
        <end position="444"/>
    </location>
</feature>
<dbReference type="OrthoDB" id="5378975at2759"/>
<feature type="region of interest" description="Disordered" evidence="1">
    <location>
        <begin position="429"/>
        <end position="467"/>
    </location>
</feature>
<dbReference type="RefSeq" id="XP_008720064.1">
    <property type="nucleotide sequence ID" value="XM_008721842.1"/>
</dbReference>
<feature type="compositionally biased region" description="Acidic residues" evidence="1">
    <location>
        <begin position="240"/>
        <end position="278"/>
    </location>
</feature>
<feature type="region of interest" description="Disordered" evidence="1">
    <location>
        <begin position="1"/>
        <end position="298"/>
    </location>
</feature>
<sequence>MSRPRGGSSPRLELPRKSVELEDPGASHLQSSDEEYFSDASEGRRRASRPQTPASPIPKTRVERVDDDPAYGEVPGTPAYDKRTQDAVPDEVEVVPEGRLSKRSSQYLEAPTTPGGSVIPRTVVEKIDPSSSSYGDEPGTTGYKHRKMDSIPDLVLKAPESGISRQEDTGRPSSSSSTRIPETIITRVDSEPAYGEVDGTAAKQRRQQDAAPDTMEIKHDTESMGDSQLESHRATTQSNTDDDSDDDDVDDFGDDFDEFEEGAQAGADDDFDDFDDDFQQPHLQAPQPEPSPSLPRHVHPLIDFDALSDLPDLLAATEQHLDALFPYTTAESLNALPKPSPIDNTSPIFPSDRSRSLWKQLVTPPPLQPPNWTQSRIRRLFLVSLGVPVDLDEILPPSKQKKLVLPDINLEPSRKSESDKNLGSVARLKQQATNDSTASLDSNQSGKEGKSSRSRRPKGPAPPPDLDLVAVKRLCATTDEKIDGLTDDELKAHVKQLETTTEKTSELLEYWLRRRDGLRKEKEAFEGVIENLIRHMRK</sequence>
<dbReference type="PANTHER" id="PTHR38698:SF1">
    <property type="entry name" value="FUNGAL PROTEIN"/>
    <property type="match status" value="1"/>
</dbReference>
<dbReference type="eggNOG" id="ENOG502RZVD">
    <property type="taxonomic scope" value="Eukaryota"/>
</dbReference>
<dbReference type="VEuPathDB" id="FungiDB:HMPREF1541_07518"/>
<evidence type="ECO:0000259" key="2">
    <source>
        <dbReference type="PROSITE" id="PS50017"/>
    </source>
</evidence>
<feature type="domain" description="Death" evidence="2">
    <location>
        <begin position="478"/>
        <end position="538"/>
    </location>
</feature>
<keyword evidence="4" id="KW-1185">Reference proteome</keyword>
<gene>
    <name evidence="3" type="ORF">HMPREF1541_07518</name>
</gene>
<dbReference type="GeneID" id="19974857"/>
<proteinExistence type="predicted"/>
<dbReference type="InterPro" id="IPR031355">
    <property type="entry name" value="YBL010C/LAA2-like"/>
</dbReference>
<protein>
    <recommendedName>
        <fullName evidence="2">Death domain-containing protein</fullName>
    </recommendedName>
</protein>
<evidence type="ECO:0000313" key="4">
    <source>
        <dbReference type="Proteomes" id="UP000030752"/>
    </source>
</evidence>